<feature type="non-terminal residue" evidence="8">
    <location>
        <position position="379"/>
    </location>
</feature>
<dbReference type="Pfam" id="PF07686">
    <property type="entry name" value="V-set"/>
    <property type="match status" value="2"/>
</dbReference>
<dbReference type="GO" id="GO:0038023">
    <property type="term" value="F:signaling receptor activity"/>
    <property type="evidence" value="ECO:0007669"/>
    <property type="project" value="TreeGrafter"/>
</dbReference>
<protein>
    <submittedName>
        <fullName evidence="8">CLM7 protein</fullName>
    </submittedName>
</protein>
<feature type="transmembrane region" description="Helical" evidence="5">
    <location>
        <begin position="270"/>
        <end position="293"/>
    </location>
</feature>
<sequence>MELRVLLLLPLCFPGLQAQTPDAEESRSEGSTLYIQCPYTAQANHQQQKSWWGTKEGPYKLLVETPKPTEYPYTTRATKGRVTIEDDPTRRTVSITMTNLQAEDSGTYSCAYRTSHRNVPLRTISLNVFKELRKWELDSLSVQCPYSTLGYSTGTKVWCRRGQTLCNIVVRTDYTSRRGNSKALEDRAFIQDHTQNRTVTITMEKLQAQDTGVYWCALHRGYPLTRIMEVNLTVSKIILSAGATLSGAAGTSQSTPSGNTPPLISKVNTFILLSGVLSILFILALISSITLCVRRHKQLKSKGTRQAEDINYKPEDIPQLDITERMDSPKDDSKDLKYVTLNFKSRLSHEDPLYCNVEPSQTHRKPEDEDVEYATISLK</sequence>
<evidence type="ECO:0000256" key="3">
    <source>
        <dbReference type="ARBA" id="ARBA00023319"/>
    </source>
</evidence>
<feature type="non-terminal residue" evidence="8">
    <location>
        <position position="1"/>
    </location>
</feature>
<reference evidence="8 9" key="1">
    <citation type="submission" date="2019-09" db="EMBL/GenBank/DDBJ databases">
        <title>Bird 10,000 Genomes (B10K) Project - Family phase.</title>
        <authorList>
            <person name="Zhang G."/>
        </authorList>
    </citation>
    <scope>NUCLEOTIDE SEQUENCE [LARGE SCALE GENOMIC DNA]</scope>
    <source>
        <strain evidence="8">B10K-DU-012-56</strain>
    </source>
</reference>
<evidence type="ECO:0000256" key="6">
    <source>
        <dbReference type="SAM" id="SignalP"/>
    </source>
</evidence>
<evidence type="ECO:0000313" key="8">
    <source>
        <dbReference type="EMBL" id="NXS50003.1"/>
    </source>
</evidence>
<evidence type="ECO:0000256" key="4">
    <source>
        <dbReference type="SAM" id="MobiDB-lite"/>
    </source>
</evidence>
<organism evidence="8 9">
    <name type="scientific">Balaeniceps rex</name>
    <name type="common">Shoebill</name>
    <dbReference type="NCBI Taxonomy" id="33584"/>
    <lineage>
        <taxon>Eukaryota</taxon>
        <taxon>Metazoa</taxon>
        <taxon>Chordata</taxon>
        <taxon>Craniata</taxon>
        <taxon>Vertebrata</taxon>
        <taxon>Euteleostomi</taxon>
        <taxon>Archelosauria</taxon>
        <taxon>Archosauria</taxon>
        <taxon>Dinosauria</taxon>
        <taxon>Saurischia</taxon>
        <taxon>Theropoda</taxon>
        <taxon>Coelurosauria</taxon>
        <taxon>Aves</taxon>
        <taxon>Neognathae</taxon>
        <taxon>Neoaves</taxon>
        <taxon>Aequornithes</taxon>
        <taxon>Pelecaniformes</taxon>
        <taxon>Balaenicipitidae</taxon>
        <taxon>Balaeniceps</taxon>
    </lineage>
</organism>
<keyword evidence="5" id="KW-0812">Transmembrane</keyword>
<feature type="chain" id="PRO_5029654163" evidence="6">
    <location>
        <begin position="19"/>
        <end position="379"/>
    </location>
</feature>
<feature type="signal peptide" evidence="6">
    <location>
        <begin position="1"/>
        <end position="18"/>
    </location>
</feature>
<dbReference type="AlphaFoldDB" id="A0A7L2UWN1"/>
<dbReference type="PROSITE" id="PS50835">
    <property type="entry name" value="IG_LIKE"/>
    <property type="match status" value="2"/>
</dbReference>
<dbReference type="InterPro" id="IPR003599">
    <property type="entry name" value="Ig_sub"/>
</dbReference>
<keyword evidence="3" id="KW-0393">Immunoglobulin domain</keyword>
<accession>A0A7L2UWN1</accession>
<dbReference type="OrthoDB" id="8959642at2759"/>
<dbReference type="InterPro" id="IPR007110">
    <property type="entry name" value="Ig-like_dom"/>
</dbReference>
<comment type="caution">
    <text evidence="8">The sequence shown here is derived from an EMBL/GenBank/DDBJ whole genome shotgun (WGS) entry which is preliminary data.</text>
</comment>
<keyword evidence="5" id="KW-0472">Membrane</keyword>
<proteinExistence type="predicted"/>
<evidence type="ECO:0000313" key="9">
    <source>
        <dbReference type="Proteomes" id="UP000528411"/>
    </source>
</evidence>
<keyword evidence="5" id="KW-1133">Transmembrane helix</keyword>
<dbReference type="GO" id="GO:0009986">
    <property type="term" value="C:cell surface"/>
    <property type="evidence" value="ECO:0007669"/>
    <property type="project" value="TreeGrafter"/>
</dbReference>
<feature type="domain" description="Ig-like" evidence="7">
    <location>
        <begin position="14"/>
        <end position="120"/>
    </location>
</feature>
<evidence type="ECO:0000256" key="5">
    <source>
        <dbReference type="SAM" id="Phobius"/>
    </source>
</evidence>
<dbReference type="PANTHER" id="PTHR16423:SF6">
    <property type="entry name" value="TRIGGERING RECEPTOR EXPRESSED ON MYELOID CELLS 2-RELATED"/>
    <property type="match status" value="1"/>
</dbReference>
<evidence type="ECO:0000256" key="1">
    <source>
        <dbReference type="ARBA" id="ARBA00022729"/>
    </source>
</evidence>
<name>A0A7L2UWN1_BALRX</name>
<dbReference type="InterPro" id="IPR052314">
    <property type="entry name" value="Immune_rcpt_domain"/>
</dbReference>
<evidence type="ECO:0000259" key="7">
    <source>
        <dbReference type="PROSITE" id="PS50835"/>
    </source>
</evidence>
<keyword evidence="1 6" id="KW-0732">Signal</keyword>
<dbReference type="InterPro" id="IPR036179">
    <property type="entry name" value="Ig-like_dom_sf"/>
</dbReference>
<dbReference type="PANTHER" id="PTHR16423">
    <property type="entry name" value="TREM-LIKE TRANSCRIPT PROTEIN"/>
    <property type="match status" value="1"/>
</dbReference>
<keyword evidence="2" id="KW-1015">Disulfide bond</keyword>
<feature type="region of interest" description="Disordered" evidence="4">
    <location>
        <begin position="356"/>
        <end position="379"/>
    </location>
</feature>
<dbReference type="InterPro" id="IPR013783">
    <property type="entry name" value="Ig-like_fold"/>
</dbReference>
<dbReference type="SUPFAM" id="SSF48726">
    <property type="entry name" value="Immunoglobulin"/>
    <property type="match status" value="2"/>
</dbReference>
<dbReference type="EMBL" id="VYZW01060947">
    <property type="protein sequence ID" value="NXS50003.1"/>
    <property type="molecule type" value="Genomic_DNA"/>
</dbReference>
<dbReference type="InterPro" id="IPR013106">
    <property type="entry name" value="Ig_V-set"/>
</dbReference>
<dbReference type="SMART" id="SM00409">
    <property type="entry name" value="IG"/>
    <property type="match status" value="2"/>
</dbReference>
<feature type="domain" description="Ig-like" evidence="7">
    <location>
        <begin position="138"/>
        <end position="235"/>
    </location>
</feature>
<keyword evidence="9" id="KW-1185">Reference proteome</keyword>
<gene>
    <name evidence="8" type="primary">Cd300lb</name>
    <name evidence="8" type="ORF">BALREX_R13167</name>
</gene>
<dbReference type="SMART" id="SM00406">
    <property type="entry name" value="IGv"/>
    <property type="match status" value="2"/>
</dbReference>
<dbReference type="Gene3D" id="2.60.40.10">
    <property type="entry name" value="Immunoglobulins"/>
    <property type="match status" value="2"/>
</dbReference>
<evidence type="ECO:0000256" key="2">
    <source>
        <dbReference type="ARBA" id="ARBA00023157"/>
    </source>
</evidence>
<dbReference type="Proteomes" id="UP000528411">
    <property type="component" value="Unassembled WGS sequence"/>
</dbReference>